<keyword evidence="6" id="KW-0547">Nucleotide-binding</keyword>
<dbReference type="GO" id="GO:0005524">
    <property type="term" value="F:ATP binding"/>
    <property type="evidence" value="ECO:0007669"/>
    <property type="project" value="UniProtKB-KW"/>
</dbReference>
<dbReference type="SUPFAM" id="SSF82829">
    <property type="entry name" value="MesJ substrate recognition domain-like"/>
    <property type="match status" value="1"/>
</dbReference>
<evidence type="ECO:0000256" key="8">
    <source>
        <dbReference type="ARBA" id="ARBA00048539"/>
    </source>
</evidence>
<evidence type="ECO:0000256" key="5">
    <source>
        <dbReference type="ARBA" id="ARBA00022694"/>
    </source>
</evidence>
<protein>
    <recommendedName>
        <fullName evidence="2">tRNA(Ile)-lysidine synthetase</fullName>
        <ecNumber evidence="2">6.3.4.19</ecNumber>
    </recommendedName>
</protein>
<dbReference type="Pfam" id="PF01171">
    <property type="entry name" value="ATP_bind_3"/>
    <property type="match status" value="1"/>
</dbReference>
<dbReference type="GO" id="GO:0005737">
    <property type="term" value="C:cytoplasm"/>
    <property type="evidence" value="ECO:0007669"/>
    <property type="project" value="UniProtKB-SubCell"/>
</dbReference>
<dbReference type="Gene3D" id="1.20.59.20">
    <property type="match status" value="1"/>
</dbReference>
<dbReference type="PANTHER" id="PTHR43033:SF1">
    <property type="entry name" value="TRNA(ILE)-LYSIDINE SYNTHASE-RELATED"/>
    <property type="match status" value="1"/>
</dbReference>
<dbReference type="InterPro" id="IPR014729">
    <property type="entry name" value="Rossmann-like_a/b/a_fold"/>
</dbReference>
<dbReference type="EMBL" id="UINC01004133">
    <property type="protein sequence ID" value="SVA12060.1"/>
    <property type="molecule type" value="Genomic_DNA"/>
</dbReference>
<keyword evidence="4" id="KW-0436">Ligase</keyword>
<evidence type="ECO:0000259" key="9">
    <source>
        <dbReference type="SMART" id="SM00977"/>
    </source>
</evidence>
<dbReference type="SUPFAM" id="SSF56037">
    <property type="entry name" value="PheT/TilS domain"/>
    <property type="match status" value="1"/>
</dbReference>
<evidence type="ECO:0000256" key="4">
    <source>
        <dbReference type="ARBA" id="ARBA00022598"/>
    </source>
</evidence>
<reference evidence="10" key="1">
    <citation type="submission" date="2018-05" db="EMBL/GenBank/DDBJ databases">
        <authorList>
            <person name="Lanie J.A."/>
            <person name="Ng W.-L."/>
            <person name="Kazmierczak K.M."/>
            <person name="Andrzejewski T.M."/>
            <person name="Davidsen T.M."/>
            <person name="Wayne K.J."/>
            <person name="Tettelin H."/>
            <person name="Glass J.I."/>
            <person name="Rusch D."/>
            <person name="Podicherti R."/>
            <person name="Tsui H.-C.T."/>
            <person name="Winkler M.E."/>
        </authorList>
    </citation>
    <scope>NUCLEOTIDE SEQUENCE</scope>
</reference>
<dbReference type="GO" id="GO:0032267">
    <property type="term" value="F:tRNA(Ile)-lysidine synthase activity"/>
    <property type="evidence" value="ECO:0007669"/>
    <property type="project" value="UniProtKB-EC"/>
</dbReference>
<dbReference type="InterPro" id="IPR011063">
    <property type="entry name" value="TilS/TtcA_N"/>
</dbReference>
<comment type="subcellular location">
    <subcellularLocation>
        <location evidence="1">Cytoplasm</location>
    </subcellularLocation>
</comment>
<dbReference type="CDD" id="cd01992">
    <property type="entry name" value="TilS_N"/>
    <property type="match status" value="1"/>
</dbReference>
<organism evidence="10">
    <name type="scientific">marine metagenome</name>
    <dbReference type="NCBI Taxonomy" id="408172"/>
    <lineage>
        <taxon>unclassified sequences</taxon>
        <taxon>metagenomes</taxon>
        <taxon>ecological metagenomes</taxon>
    </lineage>
</organism>
<dbReference type="HAMAP" id="MF_01161">
    <property type="entry name" value="tRNA_Ile_lys_synt"/>
    <property type="match status" value="1"/>
</dbReference>
<keyword evidence="7" id="KW-0067">ATP-binding</keyword>
<dbReference type="NCBIfam" id="TIGR02432">
    <property type="entry name" value="lysidine_TilS_N"/>
    <property type="match status" value="1"/>
</dbReference>
<dbReference type="SUPFAM" id="SSF52402">
    <property type="entry name" value="Adenine nucleotide alpha hydrolases-like"/>
    <property type="match status" value="1"/>
</dbReference>
<evidence type="ECO:0000256" key="3">
    <source>
        <dbReference type="ARBA" id="ARBA00022490"/>
    </source>
</evidence>
<dbReference type="InterPro" id="IPR012796">
    <property type="entry name" value="Lysidine-tRNA-synth_C"/>
</dbReference>
<evidence type="ECO:0000256" key="6">
    <source>
        <dbReference type="ARBA" id="ARBA00022741"/>
    </source>
</evidence>
<dbReference type="PANTHER" id="PTHR43033">
    <property type="entry name" value="TRNA(ILE)-LYSIDINE SYNTHASE-RELATED"/>
    <property type="match status" value="1"/>
</dbReference>
<accession>A0A381T798</accession>
<comment type="catalytic activity">
    <reaction evidence="8">
        <text>cytidine(34) in tRNA(Ile2) + L-lysine + ATP = lysidine(34) in tRNA(Ile2) + AMP + diphosphate + H(+)</text>
        <dbReference type="Rhea" id="RHEA:43744"/>
        <dbReference type="Rhea" id="RHEA-COMP:10625"/>
        <dbReference type="Rhea" id="RHEA-COMP:10670"/>
        <dbReference type="ChEBI" id="CHEBI:15378"/>
        <dbReference type="ChEBI" id="CHEBI:30616"/>
        <dbReference type="ChEBI" id="CHEBI:32551"/>
        <dbReference type="ChEBI" id="CHEBI:33019"/>
        <dbReference type="ChEBI" id="CHEBI:82748"/>
        <dbReference type="ChEBI" id="CHEBI:83665"/>
        <dbReference type="ChEBI" id="CHEBI:456215"/>
        <dbReference type="EC" id="6.3.4.19"/>
    </reaction>
</comment>
<dbReference type="EC" id="6.3.4.19" evidence="2"/>
<evidence type="ECO:0000256" key="7">
    <source>
        <dbReference type="ARBA" id="ARBA00022840"/>
    </source>
</evidence>
<gene>
    <name evidence="10" type="ORF">METZ01_LOCUS64914</name>
</gene>
<keyword evidence="5" id="KW-0819">tRNA processing</keyword>
<evidence type="ECO:0000313" key="10">
    <source>
        <dbReference type="EMBL" id="SVA12060.1"/>
    </source>
</evidence>
<dbReference type="AlphaFoldDB" id="A0A381T798"/>
<dbReference type="SMART" id="SM00977">
    <property type="entry name" value="TilS_C"/>
    <property type="match status" value="1"/>
</dbReference>
<keyword evidence="3" id="KW-0963">Cytoplasm</keyword>
<name>A0A381T798_9ZZZZ</name>
<dbReference type="Pfam" id="PF11734">
    <property type="entry name" value="TilS_C"/>
    <property type="match status" value="1"/>
</dbReference>
<feature type="domain" description="Lysidine-tRNA(Ile) synthetase C-terminal" evidence="9">
    <location>
        <begin position="367"/>
        <end position="440"/>
    </location>
</feature>
<sequence length="449" mass="51239">MVETESQNIEETLKRHIQAHNIKKICVSLSGGVDSIVLLYALNQVVGKDIFIRAIHINHNLVKDSQSWADFCKKTCDQSQVQIDIHSVKVSTTEGFGIEAAARKARYHTLQKSIQAGEWLMTAHHQDDQLETILLRMARGTGVEGLQGIQKQFEFGRGNILRPLLGVTKNEILAYARKKQLDWVVDTSNQETYFDRNFLRMKVIPTLKERWPTFSSSVSRLSDISTQTSTLLKELAEQDLGFNYPVKNLDIEVFNNKSIGRVINIIRFLILKNEMPVPSMKVLNSGTNTLLNPKSVNPSMVWDDYCIKRYLDKLYFLKLSEIQPNQGNKSMNWSIDKPLVLDANGSTLAATMVKGQGLSLKKCNKNLDVQFRKGGESIRPVGHKITKKLKKLFQENHILPWVRDKIPLIYQKSELIGVGDLWFNRNYTASTDEDGFIVNWIRNITIKHN</sequence>
<dbReference type="GO" id="GO:0008033">
    <property type="term" value="P:tRNA processing"/>
    <property type="evidence" value="ECO:0007669"/>
    <property type="project" value="UniProtKB-KW"/>
</dbReference>
<dbReference type="NCBIfam" id="TIGR02433">
    <property type="entry name" value="lysidine_TilS_C"/>
    <property type="match status" value="1"/>
</dbReference>
<dbReference type="InterPro" id="IPR012795">
    <property type="entry name" value="tRNA_Ile_lys_synt_N"/>
</dbReference>
<dbReference type="Gene3D" id="3.40.50.620">
    <property type="entry name" value="HUPs"/>
    <property type="match status" value="1"/>
</dbReference>
<dbReference type="InterPro" id="IPR012094">
    <property type="entry name" value="tRNA_Ile_lys_synt"/>
</dbReference>
<evidence type="ECO:0000256" key="2">
    <source>
        <dbReference type="ARBA" id="ARBA00013267"/>
    </source>
</evidence>
<proteinExistence type="inferred from homology"/>
<evidence type="ECO:0000256" key="1">
    <source>
        <dbReference type="ARBA" id="ARBA00004496"/>
    </source>
</evidence>